<dbReference type="Pfam" id="PF07700">
    <property type="entry name" value="HNOB"/>
    <property type="match status" value="1"/>
</dbReference>
<evidence type="ECO:0000313" key="3">
    <source>
        <dbReference type="Proteomes" id="UP000754710"/>
    </source>
</evidence>
<dbReference type="SUPFAM" id="SSF111126">
    <property type="entry name" value="Ligand-binding domain in the NO signalling and Golgi transport"/>
    <property type="match status" value="1"/>
</dbReference>
<comment type="caution">
    <text evidence="2">The sequence shown here is derived from an EMBL/GenBank/DDBJ whole genome shotgun (WGS) entry which is preliminary data.</text>
</comment>
<dbReference type="InterPro" id="IPR024096">
    <property type="entry name" value="NO_sig/Golgi_transp_ligand-bd"/>
</dbReference>
<organism evidence="2 3">
    <name type="scientific">Nocardioides jiangsuensis</name>
    <dbReference type="NCBI Taxonomy" id="2866161"/>
    <lineage>
        <taxon>Bacteria</taxon>
        <taxon>Bacillati</taxon>
        <taxon>Actinomycetota</taxon>
        <taxon>Actinomycetes</taxon>
        <taxon>Propionibacteriales</taxon>
        <taxon>Nocardioidaceae</taxon>
        <taxon>Nocardioides</taxon>
    </lineage>
</organism>
<dbReference type="EMBL" id="JAIEZQ010000001">
    <property type="protein sequence ID" value="MBY9073903.1"/>
    <property type="molecule type" value="Genomic_DNA"/>
</dbReference>
<dbReference type="RefSeq" id="WP_221023647.1">
    <property type="nucleotide sequence ID" value="NZ_JAIEZQ010000001.1"/>
</dbReference>
<sequence>MKGIIFNLVEETVSTEYGDDTWDSLLEAADVEGSYTSLGNYDDAEIHRLVDAGSEALDVPAKDLTEWLGRDALLRLAARYPHFFAPHASTRPFLLTLNDVIHPEVRKVHPDSQPPDFDFSGADPRVLVMTYRSARRLCALAEGMVRGAAEFYGEQVAVTHDVCMLHGADRCELTCTFEPTGEADDAAGVGR</sequence>
<protein>
    <submittedName>
        <fullName evidence="2">Heme NO-binding domain-containing protein</fullName>
    </submittedName>
</protein>
<name>A0ABS7RFU1_9ACTN</name>
<keyword evidence="3" id="KW-1185">Reference proteome</keyword>
<reference evidence="2 3" key="1">
    <citation type="submission" date="2021-08" db="EMBL/GenBank/DDBJ databases">
        <title>Nocardioides bacterium WL0053 sp. nov., isolated from the sediment.</title>
        <authorList>
            <person name="Wang L."/>
            <person name="Zhang D."/>
            <person name="Zhang A."/>
        </authorList>
    </citation>
    <scope>NUCLEOTIDE SEQUENCE [LARGE SCALE GENOMIC DNA]</scope>
    <source>
        <strain evidence="2 3">WL0053</strain>
    </source>
</reference>
<accession>A0ABS7RFU1</accession>
<dbReference type="Gene3D" id="3.90.1520.10">
    <property type="entry name" value="H-NOX domain"/>
    <property type="match status" value="1"/>
</dbReference>
<evidence type="ECO:0000259" key="1">
    <source>
        <dbReference type="Pfam" id="PF07700"/>
    </source>
</evidence>
<evidence type="ECO:0000313" key="2">
    <source>
        <dbReference type="EMBL" id="MBY9073903.1"/>
    </source>
</evidence>
<proteinExistence type="predicted"/>
<dbReference type="InterPro" id="IPR011644">
    <property type="entry name" value="Heme_NO-bd"/>
</dbReference>
<dbReference type="Proteomes" id="UP000754710">
    <property type="component" value="Unassembled WGS sequence"/>
</dbReference>
<feature type="domain" description="Heme NO-binding" evidence="1">
    <location>
        <begin position="2"/>
        <end position="160"/>
    </location>
</feature>
<gene>
    <name evidence="2" type="ORF">K1X13_03615</name>
</gene>
<dbReference type="InterPro" id="IPR038158">
    <property type="entry name" value="H-NOX_domain_sf"/>
</dbReference>